<dbReference type="EMBL" id="CM035426">
    <property type="protein sequence ID" value="KAH7314584.1"/>
    <property type="molecule type" value="Genomic_DNA"/>
</dbReference>
<dbReference type="EMBL" id="CM035426">
    <property type="protein sequence ID" value="KAH7314580.1"/>
    <property type="molecule type" value="Genomic_DNA"/>
</dbReference>
<dbReference type="PANTHER" id="PTHR23054:SF53">
    <property type="entry name" value="OS06G0704100 PROTEIN"/>
    <property type="match status" value="1"/>
</dbReference>
<feature type="domain" description="Ternary complex factor MIP1 leucine-zipper" evidence="3">
    <location>
        <begin position="44"/>
        <end position="125"/>
    </location>
</feature>
<protein>
    <submittedName>
        <fullName evidence="4">Uncharacterized protein</fullName>
    </submittedName>
</protein>
<evidence type="ECO:0000313" key="5">
    <source>
        <dbReference type="Proteomes" id="UP000825935"/>
    </source>
</evidence>
<dbReference type="EMBL" id="CM035426">
    <property type="protein sequence ID" value="KAH7314585.1"/>
    <property type="molecule type" value="Genomic_DNA"/>
</dbReference>
<dbReference type="EMBL" id="CM035426">
    <property type="protein sequence ID" value="KAH7314574.1"/>
    <property type="molecule type" value="Genomic_DNA"/>
</dbReference>
<feature type="region of interest" description="Disordered" evidence="1">
    <location>
        <begin position="141"/>
        <end position="199"/>
    </location>
</feature>
<feature type="domain" description="DUF547" evidence="2">
    <location>
        <begin position="435"/>
        <end position="573"/>
    </location>
</feature>
<dbReference type="PANTHER" id="PTHR23054">
    <property type="entry name" value="TERNARY COMPLEX FACTOR MIP1, LEUCINE-ZIPPER-RELATED"/>
    <property type="match status" value="1"/>
</dbReference>
<dbReference type="InterPro" id="IPR006869">
    <property type="entry name" value="DUF547"/>
</dbReference>
<evidence type="ECO:0000313" key="4">
    <source>
        <dbReference type="EMBL" id="KAH7314574.1"/>
    </source>
</evidence>
<sequence length="663" mass="73860">MAKVSLMHKFTQVLLSPNKEVFKDKFLEQNEDSDRVSGLNLSSRRQRRMRLEIDVERLHERLQQETDLHCALESAITRAAGAFSTFPRNLPVDAQELLADVAMLEVAVSGLERQILGLQLQLRHERDQRIRNTAEELPSILSTSTSLKQEEPGYHSFKASGLPSTTKFSDSTIPEVSTEPVGEGDPHASSPPSRLDDERAEAQLQEMGAVCCTNYDEVKRGTSCGQEFSLNQGTVDSDSFADIETDFEGVIGECYSISDSAASISGSDVRPNFATVTNSRADGESYSSERNSEAKLWKQPNRLSQQMVSCMIGIYRHLSDPTEAGKNILSDNVPSPNSPFGHVISSSVSSISDSFNLSYIRSPSTEAKGREQHGLTSTMDPYRTHDKVEWGDVGSYSSAIEVSWMSVGKEQLEYAADALRVFRSLVEQLSRVDVASLSHNEKLAFWINIYNALMMHVHCALAYLAYGVPKNDVKYFALIQKAAYTVGGHFFNAVAIEHVLLRGKAPSYRPQIALLLALHKIKVPEGALKLAIIRPEPLVSFALSCGAWSSPAVRVYMPETVQKQLRTALHDYVRASVGVGRNGKLLIPKLMYCYLRDLEVLKLKGDQTEVQALIRWVSSFLPTHQANILLDAVRRTARHRPRPQSALITVQPFNLRLRYLFLQ</sequence>
<dbReference type="OMA" id="MVHCYAK"/>
<gene>
    <name evidence="4" type="ORF">KP509_21G009500</name>
</gene>
<evidence type="ECO:0000259" key="3">
    <source>
        <dbReference type="Pfam" id="PF14389"/>
    </source>
</evidence>
<organism evidence="4 5">
    <name type="scientific">Ceratopteris richardii</name>
    <name type="common">Triangle waterfern</name>
    <dbReference type="NCBI Taxonomy" id="49495"/>
    <lineage>
        <taxon>Eukaryota</taxon>
        <taxon>Viridiplantae</taxon>
        <taxon>Streptophyta</taxon>
        <taxon>Embryophyta</taxon>
        <taxon>Tracheophyta</taxon>
        <taxon>Polypodiopsida</taxon>
        <taxon>Polypodiidae</taxon>
        <taxon>Polypodiales</taxon>
        <taxon>Pteridineae</taxon>
        <taxon>Pteridaceae</taxon>
        <taxon>Parkerioideae</taxon>
        <taxon>Ceratopteris</taxon>
    </lineage>
</organism>
<dbReference type="AlphaFoldDB" id="A0A8T2SA38"/>
<keyword evidence="5" id="KW-1185">Reference proteome</keyword>
<comment type="caution">
    <text evidence="4">The sequence shown here is derived from an EMBL/GenBank/DDBJ whole genome shotgun (WGS) entry which is preliminary data.</text>
</comment>
<dbReference type="Pfam" id="PF04784">
    <property type="entry name" value="DUF547"/>
    <property type="match status" value="1"/>
</dbReference>
<proteinExistence type="predicted"/>
<dbReference type="Proteomes" id="UP000825935">
    <property type="component" value="Chromosome 21"/>
</dbReference>
<dbReference type="InterPro" id="IPR025757">
    <property type="entry name" value="MIP1_Leuzipper"/>
</dbReference>
<evidence type="ECO:0000256" key="1">
    <source>
        <dbReference type="SAM" id="MobiDB-lite"/>
    </source>
</evidence>
<dbReference type="Pfam" id="PF14389">
    <property type="entry name" value="Lzipper-MIP1"/>
    <property type="match status" value="1"/>
</dbReference>
<evidence type="ECO:0000259" key="2">
    <source>
        <dbReference type="Pfam" id="PF04784"/>
    </source>
</evidence>
<accession>A0A8T2SA38</accession>
<reference evidence="4" key="1">
    <citation type="submission" date="2021-08" db="EMBL/GenBank/DDBJ databases">
        <title>WGS assembly of Ceratopteris richardii.</title>
        <authorList>
            <person name="Marchant D.B."/>
            <person name="Chen G."/>
            <person name="Jenkins J."/>
            <person name="Shu S."/>
            <person name="Leebens-Mack J."/>
            <person name="Grimwood J."/>
            <person name="Schmutz J."/>
            <person name="Soltis P."/>
            <person name="Soltis D."/>
            <person name="Chen Z.-H."/>
        </authorList>
    </citation>
    <scope>NUCLEOTIDE SEQUENCE</scope>
    <source>
        <strain evidence="4">Whitten #5841</strain>
        <tissue evidence="4">Leaf</tissue>
    </source>
</reference>
<feature type="compositionally biased region" description="Polar residues" evidence="1">
    <location>
        <begin position="162"/>
        <end position="175"/>
    </location>
</feature>
<dbReference type="OrthoDB" id="418495at2759"/>
<name>A0A8T2SA38_CERRI</name>